<gene>
    <name evidence="7" type="ORF">FHS74_001861</name>
</gene>
<dbReference type="GO" id="GO:0000976">
    <property type="term" value="F:transcription cis-regulatory region binding"/>
    <property type="evidence" value="ECO:0007669"/>
    <property type="project" value="TreeGrafter"/>
</dbReference>
<dbReference type="AlphaFoldDB" id="A0A7X0AZ27"/>
<dbReference type="InterPro" id="IPR050109">
    <property type="entry name" value="HTH-type_TetR-like_transc_reg"/>
</dbReference>
<dbReference type="GO" id="GO:0003700">
    <property type="term" value="F:DNA-binding transcription factor activity"/>
    <property type="evidence" value="ECO:0007669"/>
    <property type="project" value="TreeGrafter"/>
</dbReference>
<evidence type="ECO:0000256" key="3">
    <source>
        <dbReference type="ARBA" id="ARBA00023163"/>
    </source>
</evidence>
<organism evidence="7 8">
    <name type="scientific">Nitrospirillum iridis</name>
    <dbReference type="NCBI Taxonomy" id="765888"/>
    <lineage>
        <taxon>Bacteria</taxon>
        <taxon>Pseudomonadati</taxon>
        <taxon>Pseudomonadota</taxon>
        <taxon>Alphaproteobacteria</taxon>
        <taxon>Rhodospirillales</taxon>
        <taxon>Azospirillaceae</taxon>
        <taxon>Nitrospirillum</taxon>
    </lineage>
</organism>
<dbReference type="Pfam" id="PF17918">
    <property type="entry name" value="TetR_C_15"/>
    <property type="match status" value="1"/>
</dbReference>
<sequence length="217" mass="23433">MVGNSRPDRPASPRPAPRKRPRQARSRALVDAILDATARVLVRDGYAALTTNAVATMAGVSIGSLYQYFPNRDALVLALRERHSRQMHALIVAQMAGEEPGLAIMIARTIRAAMQAHRLEPALHKVLATEAAHLETHHEKDETEGLLHALLERYALGAHAVVTVPDLRVATFVVGRMAHALIHAAVIDPPPGVDPDLLEGETVRAVMAYLTAGRDAA</sequence>
<dbReference type="InterPro" id="IPR041669">
    <property type="entry name" value="TetR_C_15"/>
</dbReference>
<comment type="caution">
    <text evidence="7">The sequence shown here is derived from an EMBL/GenBank/DDBJ whole genome shotgun (WGS) entry which is preliminary data.</text>
</comment>
<keyword evidence="8" id="KW-1185">Reference proteome</keyword>
<evidence type="ECO:0000313" key="7">
    <source>
        <dbReference type="EMBL" id="MBB6251316.1"/>
    </source>
</evidence>
<dbReference type="InterPro" id="IPR001647">
    <property type="entry name" value="HTH_TetR"/>
</dbReference>
<protein>
    <submittedName>
        <fullName evidence="7">AcrR family transcriptional regulator</fullName>
    </submittedName>
</protein>
<keyword evidence="1" id="KW-0805">Transcription regulation</keyword>
<evidence type="ECO:0000256" key="2">
    <source>
        <dbReference type="ARBA" id="ARBA00023125"/>
    </source>
</evidence>
<dbReference type="SUPFAM" id="SSF46689">
    <property type="entry name" value="Homeodomain-like"/>
    <property type="match status" value="1"/>
</dbReference>
<dbReference type="PROSITE" id="PS50977">
    <property type="entry name" value="HTH_TETR_2"/>
    <property type="match status" value="1"/>
</dbReference>
<evidence type="ECO:0000259" key="6">
    <source>
        <dbReference type="PROSITE" id="PS50977"/>
    </source>
</evidence>
<evidence type="ECO:0000256" key="4">
    <source>
        <dbReference type="PROSITE-ProRule" id="PRU00335"/>
    </source>
</evidence>
<evidence type="ECO:0000256" key="1">
    <source>
        <dbReference type="ARBA" id="ARBA00023015"/>
    </source>
</evidence>
<feature type="region of interest" description="Disordered" evidence="5">
    <location>
        <begin position="1"/>
        <end position="25"/>
    </location>
</feature>
<evidence type="ECO:0000313" key="8">
    <source>
        <dbReference type="Proteomes" id="UP000539175"/>
    </source>
</evidence>
<keyword evidence="3" id="KW-0804">Transcription</keyword>
<dbReference type="InterPro" id="IPR009057">
    <property type="entry name" value="Homeodomain-like_sf"/>
</dbReference>
<feature type="compositionally biased region" description="Basic residues" evidence="5">
    <location>
        <begin position="16"/>
        <end position="25"/>
    </location>
</feature>
<dbReference type="PRINTS" id="PR00455">
    <property type="entry name" value="HTHTETR"/>
</dbReference>
<keyword evidence="2 4" id="KW-0238">DNA-binding</keyword>
<dbReference type="Pfam" id="PF00440">
    <property type="entry name" value="TetR_N"/>
    <property type="match status" value="1"/>
</dbReference>
<dbReference type="PANTHER" id="PTHR30055:SF234">
    <property type="entry name" value="HTH-TYPE TRANSCRIPTIONAL REGULATOR BETI"/>
    <property type="match status" value="1"/>
</dbReference>
<feature type="domain" description="HTH tetR-type" evidence="6">
    <location>
        <begin position="27"/>
        <end position="87"/>
    </location>
</feature>
<dbReference type="RefSeq" id="WP_184799675.1">
    <property type="nucleotide sequence ID" value="NZ_JACIIZ010000004.1"/>
</dbReference>
<reference evidence="7 8" key="1">
    <citation type="submission" date="2020-08" db="EMBL/GenBank/DDBJ databases">
        <title>Genomic Encyclopedia of Type Strains, Phase IV (KMG-IV): sequencing the most valuable type-strain genomes for metagenomic binning, comparative biology and taxonomic classification.</title>
        <authorList>
            <person name="Goeker M."/>
        </authorList>
    </citation>
    <scope>NUCLEOTIDE SEQUENCE [LARGE SCALE GENOMIC DNA]</scope>
    <source>
        <strain evidence="7 8">DSM 22198</strain>
    </source>
</reference>
<name>A0A7X0AZ27_9PROT</name>
<proteinExistence type="predicted"/>
<accession>A0A7X0AZ27</accession>
<dbReference type="Gene3D" id="1.10.357.10">
    <property type="entry name" value="Tetracycline Repressor, domain 2"/>
    <property type="match status" value="1"/>
</dbReference>
<dbReference type="Proteomes" id="UP000539175">
    <property type="component" value="Unassembled WGS sequence"/>
</dbReference>
<evidence type="ECO:0000256" key="5">
    <source>
        <dbReference type="SAM" id="MobiDB-lite"/>
    </source>
</evidence>
<feature type="compositionally biased region" description="Basic and acidic residues" evidence="5">
    <location>
        <begin position="1"/>
        <end position="11"/>
    </location>
</feature>
<dbReference type="EMBL" id="JACIIZ010000004">
    <property type="protein sequence ID" value="MBB6251316.1"/>
    <property type="molecule type" value="Genomic_DNA"/>
</dbReference>
<feature type="DNA-binding region" description="H-T-H motif" evidence="4">
    <location>
        <begin position="50"/>
        <end position="69"/>
    </location>
</feature>
<dbReference type="PANTHER" id="PTHR30055">
    <property type="entry name" value="HTH-TYPE TRANSCRIPTIONAL REGULATOR RUTR"/>
    <property type="match status" value="1"/>
</dbReference>